<sequence>MVSDNSSVKFWQTKTLEQMTQTEWEAICDGCGKCCLNTFIDSEDEDEFNATDQLREGEQLIFTNIACQYLDSNSCGCTEYANRQTLVPTCVKLTKETLKDIFFMPQSCSYRRLHEGRGLASWHPLNNNGSKEPMHALGISTQGKTVKDCDVALDDFDLYEAQWPTMDCD</sequence>
<proteinExistence type="predicted"/>
<dbReference type="PIRSF" id="PIRSF006173">
    <property type="entry name" value="UCP006173"/>
    <property type="match status" value="1"/>
</dbReference>
<dbReference type="EMBL" id="DRGM01000129">
    <property type="protein sequence ID" value="HEA17248.1"/>
    <property type="molecule type" value="Genomic_DNA"/>
</dbReference>
<gene>
    <name evidence="1" type="ORF">ENH88_12540</name>
</gene>
<dbReference type="AlphaFoldDB" id="A0A7V1CZQ6"/>
<comment type="caution">
    <text evidence="1">The sequence shown here is derived from an EMBL/GenBank/DDBJ whole genome shotgun (WGS) entry which is preliminary data.</text>
</comment>
<dbReference type="Pfam" id="PF03692">
    <property type="entry name" value="CxxCxxCC"/>
    <property type="match status" value="1"/>
</dbReference>
<protein>
    <submittedName>
        <fullName evidence="1">YcgN family cysteine cluster protein</fullName>
    </submittedName>
</protein>
<reference evidence="1" key="1">
    <citation type="journal article" date="2020" name="mSystems">
        <title>Genome- and Community-Level Interaction Insights into Carbon Utilization and Element Cycling Functions of Hydrothermarchaeota in Hydrothermal Sediment.</title>
        <authorList>
            <person name="Zhou Z."/>
            <person name="Liu Y."/>
            <person name="Xu W."/>
            <person name="Pan J."/>
            <person name="Luo Z.H."/>
            <person name="Li M."/>
        </authorList>
    </citation>
    <scope>NUCLEOTIDE SEQUENCE [LARGE SCALE GENOMIC DNA]</scope>
    <source>
        <strain evidence="1">HyVt-346</strain>
    </source>
</reference>
<dbReference type="InterPro" id="IPR005358">
    <property type="entry name" value="Puta_zinc/iron-chelating_dom"/>
</dbReference>
<dbReference type="PANTHER" id="PTHR37421:SF1">
    <property type="entry name" value="UPF0260 PROTEIN YCGN"/>
    <property type="match status" value="1"/>
</dbReference>
<dbReference type="NCBIfam" id="NF003505">
    <property type="entry name" value="PRK05170.2-3"/>
    <property type="match status" value="1"/>
</dbReference>
<organism evidence="1">
    <name type="scientific">Pseudoalteromonas prydzensis</name>
    <dbReference type="NCBI Taxonomy" id="182141"/>
    <lineage>
        <taxon>Bacteria</taxon>
        <taxon>Pseudomonadati</taxon>
        <taxon>Pseudomonadota</taxon>
        <taxon>Gammaproteobacteria</taxon>
        <taxon>Alteromonadales</taxon>
        <taxon>Pseudoalteromonadaceae</taxon>
        <taxon>Pseudoalteromonas</taxon>
    </lineage>
</organism>
<accession>A0A7V1CZQ6</accession>
<name>A0A7V1CZQ6_9GAMM</name>
<dbReference type="PANTHER" id="PTHR37421">
    <property type="entry name" value="UPF0260 PROTEIN YCGN"/>
    <property type="match status" value="1"/>
</dbReference>
<evidence type="ECO:0000313" key="1">
    <source>
        <dbReference type="EMBL" id="HEA17248.1"/>
    </source>
</evidence>
<dbReference type="RefSeq" id="WP_304182581.1">
    <property type="nucleotide sequence ID" value="NZ_DRGM01000129.1"/>
</dbReference>
<dbReference type="Proteomes" id="UP000886188">
    <property type="component" value="Unassembled WGS sequence"/>
</dbReference>
<dbReference type="InterPro" id="IPR008228">
    <property type="entry name" value="UCP006173"/>
</dbReference>